<evidence type="ECO:0000313" key="1">
    <source>
        <dbReference type="EMBL" id="BAK36453.1"/>
    </source>
</evidence>
<evidence type="ECO:0000313" key="2">
    <source>
        <dbReference type="Proteomes" id="UP000007947"/>
    </source>
</evidence>
<organism evidence="1 2">
    <name type="scientific">Microlunatus phosphovorus (strain ATCC 700054 / DSM 10555 / JCM 9379 / NBRC 101784 / NCIMB 13414 / VKM Ac-1990 / NM-1)</name>
    <dbReference type="NCBI Taxonomy" id="1032480"/>
    <lineage>
        <taxon>Bacteria</taxon>
        <taxon>Bacillati</taxon>
        <taxon>Actinomycetota</taxon>
        <taxon>Actinomycetes</taxon>
        <taxon>Propionibacteriales</taxon>
        <taxon>Propionibacteriaceae</taxon>
        <taxon>Microlunatus</taxon>
    </lineage>
</organism>
<dbReference type="SUPFAM" id="SSF52540">
    <property type="entry name" value="P-loop containing nucleoside triphosphate hydrolases"/>
    <property type="match status" value="1"/>
</dbReference>
<dbReference type="RefSeq" id="WP_013864311.1">
    <property type="nucleotide sequence ID" value="NC_015635.1"/>
</dbReference>
<proteinExistence type="predicted"/>
<dbReference type="Gene3D" id="3.40.50.300">
    <property type="entry name" value="P-loop containing nucleotide triphosphate hydrolases"/>
    <property type="match status" value="1"/>
</dbReference>
<dbReference type="Proteomes" id="UP000007947">
    <property type="component" value="Chromosome"/>
</dbReference>
<dbReference type="AlphaFoldDB" id="F5XMJ6"/>
<dbReference type="HOGENOM" id="CLU_132654_0_0_11"/>
<protein>
    <recommendedName>
        <fullName evidence="3">ATP-binding protein</fullName>
    </recommendedName>
</protein>
<evidence type="ECO:0008006" key="3">
    <source>
        <dbReference type="Google" id="ProtNLM"/>
    </source>
</evidence>
<reference evidence="1 2" key="1">
    <citation type="submission" date="2011-05" db="EMBL/GenBank/DDBJ databases">
        <title>Whole genome sequence of Microlunatus phosphovorus NM-1.</title>
        <authorList>
            <person name="Hosoyama A."/>
            <person name="Sasaki K."/>
            <person name="Harada T."/>
            <person name="Igarashi R."/>
            <person name="Kawakoshi A."/>
            <person name="Sasagawa M."/>
            <person name="Fukada J."/>
            <person name="Nakamura S."/>
            <person name="Katano Y."/>
            <person name="Hanada S."/>
            <person name="Kamagata Y."/>
            <person name="Nakamura N."/>
            <person name="Yamazaki S."/>
            <person name="Fujita N."/>
        </authorList>
    </citation>
    <scope>NUCLEOTIDE SEQUENCE [LARGE SCALE GENOMIC DNA]</scope>
    <source>
        <strain evidence="2">ATCC 700054 / DSM 10555 / JCM 9379 / NBRC 101784 / NCIMB 13414 / VKM Ac-1990 / NM-1</strain>
    </source>
</reference>
<dbReference type="Pfam" id="PF13238">
    <property type="entry name" value="AAA_18"/>
    <property type="match status" value="1"/>
</dbReference>
<dbReference type="KEGG" id="mph:MLP_34390"/>
<dbReference type="eggNOG" id="COG0563">
    <property type="taxonomic scope" value="Bacteria"/>
</dbReference>
<sequence length="145" mass="16247">MARILITGMSGAGKSTLLEELRRRGHLTVDTDYDGWKLLDARWDELRMSDLLASHHDVVVSGTVENQGRFYDRFEHVVLLSAPVEVLIERVGTRTSNPYGRSAEQQAEIRKYLVEIEPLLRQGAGVELDGRRSPSELASAVEALM</sequence>
<keyword evidence="2" id="KW-1185">Reference proteome</keyword>
<accession>F5XMJ6</accession>
<gene>
    <name evidence="1" type="ordered locus">MLP_34390</name>
</gene>
<dbReference type="InterPro" id="IPR027417">
    <property type="entry name" value="P-loop_NTPase"/>
</dbReference>
<name>F5XMJ6_MICPN</name>
<dbReference type="EMBL" id="AP012204">
    <property type="protein sequence ID" value="BAK36453.1"/>
    <property type="molecule type" value="Genomic_DNA"/>
</dbReference>
<dbReference type="STRING" id="1032480.MLP_34390"/>